<reference evidence="1 2" key="1">
    <citation type="journal article" date="2007" name="Proc. Natl. Acad. Sci. U.S.A.">
        <title>Independent sorting-out of thousands of duplicated gene pairs in two yeast species descended from a whole-genome duplication.</title>
        <authorList>
            <person name="Scannell D.R."/>
            <person name="Frank A.C."/>
            <person name="Conant G.C."/>
            <person name="Byrne K.P."/>
            <person name="Woolfit M."/>
            <person name="Wolfe K.H."/>
        </authorList>
    </citation>
    <scope>NUCLEOTIDE SEQUENCE [LARGE SCALE GENOMIC DNA]</scope>
    <source>
        <strain evidence="2">ATCC 22028 / DSM 70294 / BCRC 21397 / CBS 2163 / NBRC 10782 / NRRL Y-8283 / UCD 57-17</strain>
    </source>
</reference>
<proteinExistence type="predicted"/>
<dbReference type="InParanoid" id="A7TRP0"/>
<evidence type="ECO:0000313" key="1">
    <source>
        <dbReference type="EMBL" id="EDO15062.1"/>
    </source>
</evidence>
<evidence type="ECO:0000313" key="2">
    <source>
        <dbReference type="Proteomes" id="UP000000267"/>
    </source>
</evidence>
<dbReference type="EMBL" id="DS480484">
    <property type="protein sequence ID" value="EDO15062.1"/>
    <property type="molecule type" value="Genomic_DNA"/>
</dbReference>
<dbReference type="HOGENOM" id="CLU_1338435_0_0_1"/>
<organism evidence="2">
    <name type="scientific">Vanderwaltozyma polyspora (strain ATCC 22028 / DSM 70294 / BCRC 21397 / CBS 2163 / NBRC 10782 / NRRL Y-8283 / UCD 57-17)</name>
    <name type="common">Kluyveromyces polysporus</name>
    <dbReference type="NCBI Taxonomy" id="436907"/>
    <lineage>
        <taxon>Eukaryota</taxon>
        <taxon>Fungi</taxon>
        <taxon>Dikarya</taxon>
        <taxon>Ascomycota</taxon>
        <taxon>Saccharomycotina</taxon>
        <taxon>Saccharomycetes</taxon>
        <taxon>Saccharomycetales</taxon>
        <taxon>Saccharomycetaceae</taxon>
        <taxon>Vanderwaltozyma</taxon>
    </lineage>
</organism>
<gene>
    <name evidence="1" type="ORF">Kpol_411p7</name>
</gene>
<keyword evidence="2" id="KW-1185">Reference proteome</keyword>
<dbReference type="Proteomes" id="UP000000267">
    <property type="component" value="Unassembled WGS sequence"/>
</dbReference>
<accession>A7TRP0</accession>
<dbReference type="GeneID" id="5543107"/>
<sequence length="205" mass="22893">MSSVVSLYDYSIGTENTLDNISTRTLFDGSTLNLERSISLPREAVQSNLSLISGSECYDYLDDAEDMQHCNSEQLICGRRALISSRPSTPLSQRARAIEKDITGVVSPLSLGKLDSKPMTLQEKMSLLNRSQIYSKMNTKGGTLPIVEFNNYSTSSLQNTDLNRQRIKRNLEQHQLIPLSRTQDNARDIESDDNISIASIISSRN</sequence>
<dbReference type="RefSeq" id="XP_001642920.1">
    <property type="nucleotide sequence ID" value="XM_001642870.1"/>
</dbReference>
<name>A7TRP0_VANPO</name>
<dbReference type="KEGG" id="vpo:Kpol_411p7"/>
<dbReference type="AlphaFoldDB" id="A7TRP0"/>
<protein>
    <submittedName>
        <fullName evidence="1">Uncharacterized protein</fullName>
    </submittedName>
</protein>